<protein>
    <recommendedName>
        <fullName evidence="3">Tc1-like transposase DDE domain-containing protein</fullName>
    </recommendedName>
</protein>
<reference evidence="1 2" key="1">
    <citation type="journal article" date="2019" name="Sci. Rep.">
        <title>Orb-weaving spider Araneus ventricosus genome elucidates the spidroin gene catalogue.</title>
        <authorList>
            <person name="Kono N."/>
            <person name="Nakamura H."/>
            <person name="Ohtoshi R."/>
            <person name="Moran D.A.P."/>
            <person name="Shinohara A."/>
            <person name="Yoshida Y."/>
            <person name="Fujiwara M."/>
            <person name="Mori M."/>
            <person name="Tomita M."/>
            <person name="Arakawa K."/>
        </authorList>
    </citation>
    <scope>NUCLEOTIDE SEQUENCE [LARGE SCALE GENOMIC DNA]</scope>
</reference>
<comment type="caution">
    <text evidence="1">The sequence shown here is derived from an EMBL/GenBank/DDBJ whole genome shotgun (WGS) entry which is preliminary data.</text>
</comment>
<name>A0A4Y2CWC9_ARAVE</name>
<sequence>MRLNIAFIDDNARPHHASSRINAPKKRKTPHLVWPAFSPDLNPVVHVGNILGRMVVAHHPLSKSIPELLAALIQGWDSLTREQPDSVVFNMSGR</sequence>
<gene>
    <name evidence="1" type="ORF">AVEN_71471_1</name>
</gene>
<dbReference type="Gene3D" id="3.30.420.10">
    <property type="entry name" value="Ribonuclease H-like superfamily/Ribonuclease H"/>
    <property type="match status" value="1"/>
</dbReference>
<dbReference type="EMBL" id="BGPR01000250">
    <property type="protein sequence ID" value="GBM08034.1"/>
    <property type="molecule type" value="Genomic_DNA"/>
</dbReference>
<organism evidence="1 2">
    <name type="scientific">Araneus ventricosus</name>
    <name type="common">Orbweaver spider</name>
    <name type="synonym">Epeira ventricosa</name>
    <dbReference type="NCBI Taxonomy" id="182803"/>
    <lineage>
        <taxon>Eukaryota</taxon>
        <taxon>Metazoa</taxon>
        <taxon>Ecdysozoa</taxon>
        <taxon>Arthropoda</taxon>
        <taxon>Chelicerata</taxon>
        <taxon>Arachnida</taxon>
        <taxon>Araneae</taxon>
        <taxon>Araneomorphae</taxon>
        <taxon>Entelegynae</taxon>
        <taxon>Araneoidea</taxon>
        <taxon>Araneidae</taxon>
        <taxon>Araneus</taxon>
    </lineage>
</organism>
<keyword evidence="2" id="KW-1185">Reference proteome</keyword>
<dbReference type="InterPro" id="IPR036397">
    <property type="entry name" value="RNaseH_sf"/>
</dbReference>
<evidence type="ECO:0000313" key="2">
    <source>
        <dbReference type="Proteomes" id="UP000499080"/>
    </source>
</evidence>
<dbReference type="GO" id="GO:0003676">
    <property type="term" value="F:nucleic acid binding"/>
    <property type="evidence" value="ECO:0007669"/>
    <property type="project" value="InterPro"/>
</dbReference>
<dbReference type="Proteomes" id="UP000499080">
    <property type="component" value="Unassembled WGS sequence"/>
</dbReference>
<dbReference type="AlphaFoldDB" id="A0A4Y2CWC9"/>
<evidence type="ECO:0000313" key="1">
    <source>
        <dbReference type="EMBL" id="GBM08034.1"/>
    </source>
</evidence>
<evidence type="ECO:0008006" key="3">
    <source>
        <dbReference type="Google" id="ProtNLM"/>
    </source>
</evidence>
<proteinExistence type="predicted"/>
<accession>A0A4Y2CWC9</accession>
<dbReference type="OrthoDB" id="5151590at2759"/>